<dbReference type="RefSeq" id="WP_231042502.1">
    <property type="nucleotide sequence ID" value="NZ_CP106881.1"/>
</dbReference>
<feature type="region of interest" description="Disordered" evidence="1">
    <location>
        <begin position="144"/>
        <end position="169"/>
    </location>
</feature>
<name>A0ABY6GA76_9BURK</name>
<dbReference type="Gene3D" id="3.20.20.140">
    <property type="entry name" value="Metal-dependent hydrolases"/>
    <property type="match status" value="1"/>
</dbReference>
<dbReference type="InterPro" id="IPR032466">
    <property type="entry name" value="Metal_Hydrolase"/>
</dbReference>
<sequence>MQLPTRILDLHTHLFNARYLPLASVIAHAMGRDSSPLAHQVARLLQALTGSAYADVPVEAVFSASAGDAQDEEVQDTRELECLEHLWRMVEYELLQSTGSLDAVEQGLSPQLEQSLQAPVFDRLRASQFMDILLSLEQIDYAQEGWPGAPEPGAPQPGAPSALPLPIGPLAREHGTSERAFVPEMPRPEAAASFPDFLQWAERVVRKALWVVTRLMDPMAWGDVVNYPAFFLTLLHSEEQLLQKLFASYGQGLPPLQAVHYLMDMQMAFPGQEAPYYPLQPVQEDRMQALQRAHPARVFGFSAFDPRRADWHARALHALGKGFAGFKFYPAMGYKPVGNEPAIQARIDDFLDFCVARGLPVFAHCTPVGFQTRLRLGGYAHPRHWREVLEQPRWRGLRLCLGHAGGGRLDNGALHSPGWLARSEEEWRHEDNFARIVGELCTAHPNVYCEVAYLAQLMQGDGFAPFEANLRRARQDAASAGRPYELLEKMAYGSDWHMPDVITRTRRYLDLFLEWMNQPEYAPYREAFFWKNAYRYLRLPL</sequence>
<accession>A0ABY6GA76</accession>
<evidence type="ECO:0008006" key="4">
    <source>
        <dbReference type="Google" id="ProtNLM"/>
    </source>
</evidence>
<reference evidence="2" key="1">
    <citation type="submission" date="2022-09" db="EMBL/GenBank/DDBJ databases">
        <title>The complete genome of Acidovorax sp. 5MLIR.</title>
        <authorList>
            <person name="Liu L."/>
            <person name="Yue J."/>
            <person name="Yang F."/>
            <person name="Yuan J."/>
            <person name="Li L."/>
        </authorList>
    </citation>
    <scope>NUCLEOTIDE SEQUENCE</scope>
    <source>
        <strain evidence="2">5MLIR</strain>
    </source>
</reference>
<protein>
    <recommendedName>
        <fullName evidence="4">Amidohydrolase family protein</fullName>
    </recommendedName>
</protein>
<dbReference type="SUPFAM" id="SSF51556">
    <property type="entry name" value="Metallo-dependent hydrolases"/>
    <property type="match status" value="1"/>
</dbReference>
<keyword evidence="3" id="KW-1185">Reference proteome</keyword>
<gene>
    <name evidence="2" type="ORF">M9799_00655</name>
</gene>
<dbReference type="EMBL" id="CP106881">
    <property type="protein sequence ID" value="UYG51801.1"/>
    <property type="molecule type" value="Genomic_DNA"/>
</dbReference>
<proteinExistence type="predicted"/>
<feature type="compositionally biased region" description="Pro residues" evidence="1">
    <location>
        <begin position="149"/>
        <end position="158"/>
    </location>
</feature>
<evidence type="ECO:0000313" key="3">
    <source>
        <dbReference type="Proteomes" id="UP001162800"/>
    </source>
</evidence>
<organism evidence="2 3">
    <name type="scientific">Comamonas endophytica</name>
    <dbReference type="NCBI Taxonomy" id="2949090"/>
    <lineage>
        <taxon>Bacteria</taxon>
        <taxon>Pseudomonadati</taxon>
        <taxon>Pseudomonadota</taxon>
        <taxon>Betaproteobacteria</taxon>
        <taxon>Burkholderiales</taxon>
        <taxon>Comamonadaceae</taxon>
        <taxon>Comamonas</taxon>
    </lineage>
</organism>
<evidence type="ECO:0000313" key="2">
    <source>
        <dbReference type="EMBL" id="UYG51801.1"/>
    </source>
</evidence>
<dbReference type="Proteomes" id="UP001162800">
    <property type="component" value="Chromosome"/>
</dbReference>
<evidence type="ECO:0000256" key="1">
    <source>
        <dbReference type="SAM" id="MobiDB-lite"/>
    </source>
</evidence>